<proteinExistence type="predicted"/>
<comment type="caution">
    <text evidence="1">The sequence shown here is derived from an EMBL/GenBank/DDBJ whole genome shotgun (WGS) entry which is preliminary data.</text>
</comment>
<dbReference type="Proteomes" id="UP000807769">
    <property type="component" value="Unassembled WGS sequence"/>
</dbReference>
<reference evidence="1" key="1">
    <citation type="journal article" date="2020" name="New Phytol.">
        <title>Comparative genomics reveals dynamic genome evolution in host specialist ectomycorrhizal fungi.</title>
        <authorList>
            <person name="Lofgren L.A."/>
            <person name="Nguyen N.H."/>
            <person name="Vilgalys R."/>
            <person name="Ruytinx J."/>
            <person name="Liao H.L."/>
            <person name="Branco S."/>
            <person name="Kuo A."/>
            <person name="LaButti K."/>
            <person name="Lipzen A."/>
            <person name="Andreopoulos W."/>
            <person name="Pangilinan J."/>
            <person name="Riley R."/>
            <person name="Hundley H."/>
            <person name="Na H."/>
            <person name="Barry K."/>
            <person name="Grigoriev I.V."/>
            <person name="Stajich J.E."/>
            <person name="Kennedy P.G."/>
        </authorList>
    </citation>
    <scope>NUCLEOTIDE SEQUENCE</scope>
    <source>
        <strain evidence="1">MN1</strain>
    </source>
</reference>
<gene>
    <name evidence="1" type="ORF">BJ212DRAFT_1534362</name>
</gene>
<evidence type="ECO:0000313" key="1">
    <source>
        <dbReference type="EMBL" id="KAG1807965.1"/>
    </source>
</evidence>
<keyword evidence="2" id="KW-1185">Reference proteome</keyword>
<dbReference type="GeneID" id="64635818"/>
<evidence type="ECO:0000313" key="2">
    <source>
        <dbReference type="Proteomes" id="UP000807769"/>
    </source>
</evidence>
<accession>A0A9P7E0Z8</accession>
<dbReference type="EMBL" id="JABBWG010000040">
    <property type="protein sequence ID" value="KAG1807965.1"/>
    <property type="molecule type" value="Genomic_DNA"/>
</dbReference>
<sequence>MYHVIFNDHPIALQQPVTEVLLLTLKDPSHRTEVFEILSKMSDLTKKMLVFGPTVENENEIILVGGWASVEAHWETVANPEPKAVIERLFVLATKDHLFHAALKPYTGK</sequence>
<name>A0A9P7E0Z8_9AGAM</name>
<dbReference type="RefSeq" id="XP_041188350.1">
    <property type="nucleotide sequence ID" value="XM_041341802.1"/>
</dbReference>
<organism evidence="1 2">
    <name type="scientific">Suillus subaureus</name>
    <dbReference type="NCBI Taxonomy" id="48587"/>
    <lineage>
        <taxon>Eukaryota</taxon>
        <taxon>Fungi</taxon>
        <taxon>Dikarya</taxon>
        <taxon>Basidiomycota</taxon>
        <taxon>Agaricomycotina</taxon>
        <taxon>Agaricomycetes</taxon>
        <taxon>Agaricomycetidae</taxon>
        <taxon>Boletales</taxon>
        <taxon>Suillineae</taxon>
        <taxon>Suillaceae</taxon>
        <taxon>Suillus</taxon>
    </lineage>
</organism>
<dbReference type="AlphaFoldDB" id="A0A9P7E0Z8"/>
<dbReference type="Gene3D" id="3.30.70.100">
    <property type="match status" value="1"/>
</dbReference>
<evidence type="ECO:0008006" key="3">
    <source>
        <dbReference type="Google" id="ProtNLM"/>
    </source>
</evidence>
<dbReference type="OrthoDB" id="3830579at2759"/>
<protein>
    <recommendedName>
        <fullName evidence="3">ABM domain-containing protein</fullName>
    </recommendedName>
</protein>